<dbReference type="PROSITE" id="PS50878">
    <property type="entry name" value="RT_POL"/>
    <property type="match status" value="1"/>
</dbReference>
<evidence type="ECO:0000259" key="8">
    <source>
        <dbReference type="PROSITE" id="PS50878"/>
    </source>
</evidence>
<dbReference type="Pfam" id="PF23055">
    <property type="entry name" value="DUF7041"/>
    <property type="match status" value="1"/>
</dbReference>
<evidence type="ECO:0000256" key="2">
    <source>
        <dbReference type="ARBA" id="ARBA00022679"/>
    </source>
</evidence>
<dbReference type="InterPro" id="IPR001969">
    <property type="entry name" value="Aspartic_peptidase_AS"/>
</dbReference>
<keyword evidence="5" id="KW-0255">Endonuclease</keyword>
<dbReference type="EMBL" id="MRZV01000203">
    <property type="protein sequence ID" value="PIK55728.1"/>
    <property type="molecule type" value="Genomic_DNA"/>
</dbReference>
<keyword evidence="1" id="KW-0645">Protease</keyword>
<dbReference type="FunFam" id="3.30.70.270:FF:000164">
    <property type="match status" value="1"/>
</dbReference>
<keyword evidence="7" id="KW-0695">RNA-directed DNA polymerase</keyword>
<dbReference type="Pfam" id="PF00078">
    <property type="entry name" value="RVT_1"/>
    <property type="match status" value="1"/>
</dbReference>
<dbReference type="SUPFAM" id="SSF56672">
    <property type="entry name" value="DNA/RNA polymerases"/>
    <property type="match status" value="1"/>
</dbReference>
<dbReference type="GO" id="GO:0004519">
    <property type="term" value="F:endonuclease activity"/>
    <property type="evidence" value="ECO:0007669"/>
    <property type="project" value="UniProtKB-KW"/>
</dbReference>
<sequence length="595" mass="67261">MTDPEKKTETQSRLAAVSLKLPPFWPNDPTIWFAQVEAQFTTRGITSEQTQYAYVVASLQPEIAQEVRDLLLHTPAKQPYSTLKSELIKRTSASEQRRLHQLLISEELGDRKPSQLLRRMRQLLGDSKLEDNFLRQLFLQRLPTNVQLILATTSETIDVEQLAVIADKIMEVTPSVHQVSAIAPTPTVNSVNAPSTEIAELREMVAALTLKVEALGRQQGNRTNRSRSKPRDGSRFLVDTGAEVSVFPATKVEKGKQPLFTLNAANQTPISAFGERSFTLDIGLRRVYRWVFILADVASPLLGADFLAHFSLAVDVKHRKLIDLETSLSVNVRTSTDTSPSPSYRISNLQSQYHALLDTYPDITRPCYKETAIKHNITHHIITKGTPVFARPRRLVSDKYRIAKDEFEHMIQLGIVRPSESCWSSPLHMVPKKSGDWRPCGDYRALNNSTVPDRYPIPHIHDFTSSLHGKTIFSKIDLVRAYHQIPVEPDDVPKTAITTPFGMFEFVRMPFGLRNSAQTFQRFIDQVLRGLPFVYAYIDDLLIASSSHEEHYDHLRQLFDRLHEHGIVINPSKSIFGVSSLDFLGHHVDASGILH</sequence>
<dbReference type="GO" id="GO:0004190">
    <property type="term" value="F:aspartic-type endopeptidase activity"/>
    <property type="evidence" value="ECO:0007669"/>
    <property type="project" value="InterPro"/>
</dbReference>
<dbReference type="InterPro" id="IPR043128">
    <property type="entry name" value="Rev_trsase/Diguanyl_cyclase"/>
</dbReference>
<reference evidence="9 10" key="1">
    <citation type="journal article" date="2017" name="PLoS Biol.">
        <title>The sea cucumber genome provides insights into morphological evolution and visceral regeneration.</title>
        <authorList>
            <person name="Zhang X."/>
            <person name="Sun L."/>
            <person name="Yuan J."/>
            <person name="Sun Y."/>
            <person name="Gao Y."/>
            <person name="Zhang L."/>
            <person name="Li S."/>
            <person name="Dai H."/>
            <person name="Hamel J.F."/>
            <person name="Liu C."/>
            <person name="Yu Y."/>
            <person name="Liu S."/>
            <person name="Lin W."/>
            <person name="Guo K."/>
            <person name="Jin S."/>
            <person name="Xu P."/>
            <person name="Storey K.B."/>
            <person name="Huan P."/>
            <person name="Zhang T."/>
            <person name="Zhou Y."/>
            <person name="Zhang J."/>
            <person name="Lin C."/>
            <person name="Li X."/>
            <person name="Xing L."/>
            <person name="Huo D."/>
            <person name="Sun M."/>
            <person name="Wang L."/>
            <person name="Mercier A."/>
            <person name="Li F."/>
            <person name="Yang H."/>
            <person name="Xiang J."/>
        </authorList>
    </citation>
    <scope>NUCLEOTIDE SEQUENCE [LARGE SCALE GENOMIC DNA]</scope>
    <source>
        <strain evidence="9">Shaxun</strain>
        <tissue evidence="9">Muscle</tissue>
    </source>
</reference>
<evidence type="ECO:0000313" key="10">
    <source>
        <dbReference type="Proteomes" id="UP000230750"/>
    </source>
</evidence>
<dbReference type="GO" id="GO:0003964">
    <property type="term" value="F:RNA-directed DNA polymerase activity"/>
    <property type="evidence" value="ECO:0007669"/>
    <property type="project" value="UniProtKB-KW"/>
</dbReference>
<dbReference type="FunFam" id="3.10.10.10:FF:000007">
    <property type="entry name" value="Retrovirus-related Pol polyprotein from transposon 17.6-like Protein"/>
    <property type="match status" value="1"/>
</dbReference>
<dbReference type="Gene3D" id="2.40.70.10">
    <property type="entry name" value="Acid Proteases"/>
    <property type="match status" value="1"/>
</dbReference>
<dbReference type="PANTHER" id="PTHR33327:SF3">
    <property type="entry name" value="RNA-DIRECTED DNA POLYMERASE"/>
    <property type="match status" value="1"/>
</dbReference>
<dbReference type="InterPro" id="IPR000477">
    <property type="entry name" value="RT_dom"/>
</dbReference>
<dbReference type="AlphaFoldDB" id="A0A2G8L664"/>
<dbReference type="OrthoDB" id="6436542at2759"/>
<dbReference type="FunFam" id="2.40.70.10:FF:000130">
    <property type="entry name" value="Retrovirus-related Pol polyprotein from transposon opus-like Protein"/>
    <property type="match status" value="1"/>
</dbReference>
<dbReference type="GO" id="GO:0006508">
    <property type="term" value="P:proteolysis"/>
    <property type="evidence" value="ECO:0007669"/>
    <property type="project" value="UniProtKB-KW"/>
</dbReference>
<dbReference type="CDD" id="cd01647">
    <property type="entry name" value="RT_LTR"/>
    <property type="match status" value="1"/>
</dbReference>
<dbReference type="SUPFAM" id="SSF50630">
    <property type="entry name" value="Acid proteases"/>
    <property type="match status" value="1"/>
</dbReference>
<keyword evidence="10" id="KW-1185">Reference proteome</keyword>
<evidence type="ECO:0000256" key="1">
    <source>
        <dbReference type="ARBA" id="ARBA00022670"/>
    </source>
</evidence>
<dbReference type="InterPro" id="IPR021109">
    <property type="entry name" value="Peptidase_aspartic_dom_sf"/>
</dbReference>
<evidence type="ECO:0000256" key="6">
    <source>
        <dbReference type="ARBA" id="ARBA00022801"/>
    </source>
</evidence>
<keyword evidence="3" id="KW-0548">Nucleotidyltransferase</keyword>
<gene>
    <name evidence="9" type="ORF">BSL78_07388</name>
</gene>
<dbReference type="InterPro" id="IPR043502">
    <property type="entry name" value="DNA/RNA_pol_sf"/>
</dbReference>
<name>A0A2G8L664_STIJA</name>
<keyword evidence="4" id="KW-0540">Nuclease</keyword>
<keyword evidence="2" id="KW-0808">Transferase</keyword>
<evidence type="ECO:0000256" key="5">
    <source>
        <dbReference type="ARBA" id="ARBA00022759"/>
    </source>
</evidence>
<dbReference type="STRING" id="307972.A0A2G8L664"/>
<evidence type="ECO:0000256" key="3">
    <source>
        <dbReference type="ARBA" id="ARBA00022695"/>
    </source>
</evidence>
<evidence type="ECO:0000313" key="9">
    <source>
        <dbReference type="EMBL" id="PIK55728.1"/>
    </source>
</evidence>
<dbReference type="PANTHER" id="PTHR33327">
    <property type="entry name" value="ENDONUCLEASE"/>
    <property type="match status" value="1"/>
</dbReference>
<feature type="domain" description="Reverse transcriptase" evidence="8">
    <location>
        <begin position="411"/>
        <end position="588"/>
    </location>
</feature>
<evidence type="ECO:0000256" key="4">
    <source>
        <dbReference type="ARBA" id="ARBA00022722"/>
    </source>
</evidence>
<protein>
    <submittedName>
        <fullName evidence="9">Transposon Ty3-G gap-Pol polyprotein</fullName>
    </submittedName>
</protein>
<dbReference type="InterPro" id="IPR055469">
    <property type="entry name" value="DUF7041"/>
</dbReference>
<keyword evidence="6" id="KW-0378">Hydrolase</keyword>
<dbReference type="PROSITE" id="PS00141">
    <property type="entry name" value="ASP_PROTEASE"/>
    <property type="match status" value="1"/>
</dbReference>
<proteinExistence type="predicted"/>
<organism evidence="9 10">
    <name type="scientific">Stichopus japonicus</name>
    <name type="common">Sea cucumber</name>
    <dbReference type="NCBI Taxonomy" id="307972"/>
    <lineage>
        <taxon>Eukaryota</taxon>
        <taxon>Metazoa</taxon>
        <taxon>Echinodermata</taxon>
        <taxon>Eleutherozoa</taxon>
        <taxon>Echinozoa</taxon>
        <taxon>Holothuroidea</taxon>
        <taxon>Aspidochirotacea</taxon>
        <taxon>Aspidochirotida</taxon>
        <taxon>Stichopodidae</taxon>
        <taxon>Apostichopus</taxon>
    </lineage>
</organism>
<dbReference type="Gene3D" id="3.30.70.270">
    <property type="match status" value="1"/>
</dbReference>
<comment type="caution">
    <text evidence="9">The sequence shown here is derived from an EMBL/GenBank/DDBJ whole genome shotgun (WGS) entry which is preliminary data.</text>
</comment>
<accession>A0A2G8L664</accession>
<dbReference type="Proteomes" id="UP000230750">
    <property type="component" value="Unassembled WGS sequence"/>
</dbReference>
<dbReference type="Gene3D" id="3.10.10.10">
    <property type="entry name" value="HIV Type 1 Reverse Transcriptase, subunit A, domain 1"/>
    <property type="match status" value="1"/>
</dbReference>
<evidence type="ECO:0000256" key="7">
    <source>
        <dbReference type="ARBA" id="ARBA00022918"/>
    </source>
</evidence>